<dbReference type="AlphaFoldDB" id="A0A975IUJ7"/>
<dbReference type="SUPFAM" id="SSF48498">
    <property type="entry name" value="Tetracyclin repressor-like, C-terminal domain"/>
    <property type="match status" value="1"/>
</dbReference>
<evidence type="ECO:0000313" key="7">
    <source>
        <dbReference type="Proteomes" id="UP000676409"/>
    </source>
</evidence>
<dbReference type="PROSITE" id="PS50977">
    <property type="entry name" value="HTH_TETR_2"/>
    <property type="match status" value="1"/>
</dbReference>
<dbReference type="InterPro" id="IPR009057">
    <property type="entry name" value="Homeodomain-like_sf"/>
</dbReference>
<keyword evidence="1" id="KW-0805">Transcription regulation</keyword>
<accession>A0A975IUJ7</accession>
<protein>
    <submittedName>
        <fullName evidence="6">TetR/AcrR family transcriptional regulator</fullName>
    </submittedName>
</protein>
<dbReference type="Gene3D" id="1.10.10.60">
    <property type="entry name" value="Homeodomain-like"/>
    <property type="match status" value="1"/>
</dbReference>
<evidence type="ECO:0000256" key="3">
    <source>
        <dbReference type="ARBA" id="ARBA00023163"/>
    </source>
</evidence>
<evidence type="ECO:0000259" key="5">
    <source>
        <dbReference type="PROSITE" id="PS50977"/>
    </source>
</evidence>
<keyword evidence="7" id="KW-1185">Reference proteome</keyword>
<dbReference type="RefSeq" id="WP_211938073.1">
    <property type="nucleotide sequence ID" value="NZ_CP073078.1"/>
</dbReference>
<evidence type="ECO:0000313" key="6">
    <source>
        <dbReference type="EMBL" id="QUD88022.1"/>
    </source>
</evidence>
<dbReference type="InterPro" id="IPR036271">
    <property type="entry name" value="Tet_transcr_reg_TetR-rel_C_sf"/>
</dbReference>
<dbReference type="InterPro" id="IPR050109">
    <property type="entry name" value="HTH-type_TetR-like_transc_reg"/>
</dbReference>
<dbReference type="GO" id="GO:0003700">
    <property type="term" value="F:DNA-binding transcription factor activity"/>
    <property type="evidence" value="ECO:0007669"/>
    <property type="project" value="TreeGrafter"/>
</dbReference>
<dbReference type="SUPFAM" id="SSF46689">
    <property type="entry name" value="Homeodomain-like"/>
    <property type="match status" value="1"/>
</dbReference>
<feature type="DNA-binding region" description="H-T-H motif" evidence="4">
    <location>
        <begin position="47"/>
        <end position="66"/>
    </location>
</feature>
<dbReference type="PANTHER" id="PTHR30055">
    <property type="entry name" value="HTH-TYPE TRANSCRIPTIONAL REGULATOR RUTR"/>
    <property type="match status" value="1"/>
</dbReference>
<name>A0A975IUJ7_9CAUL</name>
<keyword evidence="2 4" id="KW-0238">DNA-binding</keyword>
<dbReference type="Proteomes" id="UP000676409">
    <property type="component" value="Chromosome"/>
</dbReference>
<dbReference type="KEGG" id="caul:KCG34_23800"/>
<dbReference type="EMBL" id="CP073078">
    <property type="protein sequence ID" value="QUD88022.1"/>
    <property type="molecule type" value="Genomic_DNA"/>
</dbReference>
<proteinExistence type="predicted"/>
<dbReference type="InterPro" id="IPR001647">
    <property type="entry name" value="HTH_TetR"/>
</dbReference>
<dbReference type="PRINTS" id="PR00455">
    <property type="entry name" value="HTHTETR"/>
</dbReference>
<gene>
    <name evidence="6" type="ORF">KCG34_23800</name>
</gene>
<evidence type="ECO:0000256" key="2">
    <source>
        <dbReference type="ARBA" id="ARBA00023125"/>
    </source>
</evidence>
<sequence length="222" mass="24688">MRLSRKNRTVRSDMIETPQINRRDQRREAILKIAQGVFLEEGFAAASMSTIASRLGGSKGTLYNYFKSKDELFAAYVQDACAKVQEETFDHRLDDADPVEVVLQRVGESLLGHIYSEWATDTFRLIIAEAKRSPELARIFYSAGPTAGRDRLAAYFARAAARGALAIDDGHRAAEQFIGLCRGDRHFRLVLNLEPKPSEAEIAADVSAAVKMFMAAYGPVDR</sequence>
<organism evidence="6 7">
    <name type="scientific">Phenylobacterium montanum</name>
    <dbReference type="NCBI Taxonomy" id="2823693"/>
    <lineage>
        <taxon>Bacteria</taxon>
        <taxon>Pseudomonadati</taxon>
        <taxon>Pseudomonadota</taxon>
        <taxon>Alphaproteobacteria</taxon>
        <taxon>Caulobacterales</taxon>
        <taxon>Caulobacteraceae</taxon>
        <taxon>Phenylobacterium</taxon>
    </lineage>
</organism>
<dbReference type="Pfam" id="PF00440">
    <property type="entry name" value="TetR_N"/>
    <property type="match status" value="1"/>
</dbReference>
<dbReference type="PANTHER" id="PTHR30055:SF146">
    <property type="entry name" value="HTH-TYPE TRANSCRIPTIONAL DUAL REGULATOR CECR"/>
    <property type="match status" value="1"/>
</dbReference>
<dbReference type="FunFam" id="1.10.10.60:FF:000141">
    <property type="entry name" value="TetR family transcriptional regulator"/>
    <property type="match status" value="1"/>
</dbReference>
<reference evidence="6" key="1">
    <citation type="submission" date="2021-04" db="EMBL/GenBank/DDBJ databases">
        <title>The complete genome sequence of Caulobacter sp. S6.</title>
        <authorList>
            <person name="Tang Y."/>
            <person name="Ouyang W."/>
            <person name="Liu Q."/>
            <person name="Huang B."/>
            <person name="Guo Z."/>
            <person name="Lei P."/>
        </authorList>
    </citation>
    <scope>NUCLEOTIDE SEQUENCE</scope>
    <source>
        <strain evidence="6">S6</strain>
    </source>
</reference>
<dbReference type="InterPro" id="IPR039536">
    <property type="entry name" value="TetR_C_Proteobacteria"/>
</dbReference>
<dbReference type="Pfam" id="PF14246">
    <property type="entry name" value="TetR_C_7"/>
    <property type="match status" value="1"/>
</dbReference>
<evidence type="ECO:0000256" key="1">
    <source>
        <dbReference type="ARBA" id="ARBA00023015"/>
    </source>
</evidence>
<keyword evidence="3" id="KW-0804">Transcription</keyword>
<dbReference type="GO" id="GO:0000976">
    <property type="term" value="F:transcription cis-regulatory region binding"/>
    <property type="evidence" value="ECO:0007669"/>
    <property type="project" value="TreeGrafter"/>
</dbReference>
<feature type="domain" description="HTH tetR-type" evidence="5">
    <location>
        <begin position="24"/>
        <end position="84"/>
    </location>
</feature>
<dbReference type="Gene3D" id="1.10.357.10">
    <property type="entry name" value="Tetracycline Repressor, domain 2"/>
    <property type="match status" value="1"/>
</dbReference>
<evidence type="ECO:0000256" key="4">
    <source>
        <dbReference type="PROSITE-ProRule" id="PRU00335"/>
    </source>
</evidence>